<comment type="caution">
    <text evidence="1">The sequence shown here is derived from an EMBL/GenBank/DDBJ whole genome shotgun (WGS) entry which is preliminary data.</text>
</comment>
<gene>
    <name evidence="1" type="ORF">PZA18_17635</name>
</gene>
<reference evidence="1" key="1">
    <citation type="submission" date="2023-03" db="EMBL/GenBank/DDBJ databases">
        <title>Chitinimonas shenzhenensis gen. nov., sp. nov., a novel member of family Burkholderiaceae isolated from activated sludge collected in Shen Zhen, China.</title>
        <authorList>
            <person name="Wang X."/>
        </authorList>
    </citation>
    <scope>NUCLEOTIDE SEQUENCE</scope>
    <source>
        <strain evidence="1">DQS-5</strain>
    </source>
</reference>
<name>A0ABT7E0U6_9NEIS</name>
<dbReference type="RefSeq" id="WP_284102193.1">
    <property type="nucleotide sequence ID" value="NZ_JARRAF010000026.1"/>
</dbReference>
<accession>A0ABT7E0U6</accession>
<evidence type="ECO:0000313" key="2">
    <source>
        <dbReference type="Proteomes" id="UP001172778"/>
    </source>
</evidence>
<sequence length="70" mass="7663">MNINKALDKEYETKPLKELVNAPVAALEGVSEKDAQLLKEAFNIKTIGDLGTNKFFLRAQAIVALASTEE</sequence>
<dbReference type="EMBL" id="JARRAF010000026">
    <property type="protein sequence ID" value="MDK2125879.1"/>
    <property type="molecule type" value="Genomic_DNA"/>
</dbReference>
<organism evidence="1 2">
    <name type="scientific">Parachitinimonas caeni</name>
    <dbReference type="NCBI Taxonomy" id="3031301"/>
    <lineage>
        <taxon>Bacteria</taxon>
        <taxon>Pseudomonadati</taxon>
        <taxon>Pseudomonadota</taxon>
        <taxon>Betaproteobacteria</taxon>
        <taxon>Neisseriales</taxon>
        <taxon>Chitinibacteraceae</taxon>
        <taxon>Parachitinimonas</taxon>
    </lineage>
</organism>
<dbReference type="Proteomes" id="UP001172778">
    <property type="component" value="Unassembled WGS sequence"/>
</dbReference>
<proteinExistence type="predicted"/>
<keyword evidence="2" id="KW-1185">Reference proteome</keyword>
<evidence type="ECO:0000313" key="1">
    <source>
        <dbReference type="EMBL" id="MDK2125879.1"/>
    </source>
</evidence>
<protein>
    <submittedName>
        <fullName evidence="1">Uncharacterized protein</fullName>
    </submittedName>
</protein>